<sequence length="136" mass="15961">MNDFDELVHFFRKPKYPVIVDIEGVLVAAKSVRLLYTKLLRLDLVEKQSYEAIEKTGEPWTLIVMQRKAVLSPINFKKQPTKLELIRRFNNRKNKPADDVDYSEKSVSSKKRERIITEIADRLIDADKRNASNRTR</sequence>
<accession>M5TTT8</accession>
<dbReference type="Proteomes" id="UP000011885">
    <property type="component" value="Unassembled WGS sequence"/>
</dbReference>
<proteinExistence type="predicted"/>
<protein>
    <submittedName>
        <fullName evidence="1">Uncharacterized protein</fullName>
    </submittedName>
</protein>
<evidence type="ECO:0000313" key="2">
    <source>
        <dbReference type="Proteomes" id="UP000011885"/>
    </source>
</evidence>
<keyword evidence="2" id="KW-1185">Reference proteome</keyword>
<name>M5TTT8_9BACT</name>
<dbReference type="AlphaFoldDB" id="M5TTT8"/>
<organism evidence="1 2">
    <name type="scientific">Rhodopirellula sallentina SM41</name>
    <dbReference type="NCBI Taxonomy" id="1263870"/>
    <lineage>
        <taxon>Bacteria</taxon>
        <taxon>Pseudomonadati</taxon>
        <taxon>Planctomycetota</taxon>
        <taxon>Planctomycetia</taxon>
        <taxon>Pirellulales</taxon>
        <taxon>Pirellulaceae</taxon>
        <taxon>Rhodopirellula</taxon>
    </lineage>
</organism>
<dbReference type="OrthoDB" id="278365at2"/>
<comment type="caution">
    <text evidence="1">The sequence shown here is derived from an EMBL/GenBank/DDBJ whole genome shotgun (WGS) entry which is preliminary data.</text>
</comment>
<dbReference type="RefSeq" id="WP_008687611.1">
    <property type="nucleotide sequence ID" value="NZ_ANOH01000430.1"/>
</dbReference>
<gene>
    <name evidence="1" type="ORF">RSSM_06092</name>
</gene>
<evidence type="ECO:0000313" key="1">
    <source>
        <dbReference type="EMBL" id="EMI52469.1"/>
    </source>
</evidence>
<dbReference type="EMBL" id="ANOH01000430">
    <property type="protein sequence ID" value="EMI52469.1"/>
    <property type="molecule type" value="Genomic_DNA"/>
</dbReference>
<reference evidence="1 2" key="1">
    <citation type="journal article" date="2013" name="Mar. Genomics">
        <title>Expression of sulfatases in Rhodopirellula baltica and the diversity of sulfatases in the genus Rhodopirellula.</title>
        <authorList>
            <person name="Wegner C.E."/>
            <person name="Richter-Heitmann T."/>
            <person name="Klindworth A."/>
            <person name="Klockow C."/>
            <person name="Richter M."/>
            <person name="Achstetter T."/>
            <person name="Glockner F.O."/>
            <person name="Harder J."/>
        </authorList>
    </citation>
    <scope>NUCLEOTIDE SEQUENCE [LARGE SCALE GENOMIC DNA]</scope>
    <source>
        <strain evidence="1 2">SM41</strain>
    </source>
</reference>
<dbReference type="PATRIC" id="fig|1263870.3.peg.6451"/>